<sequence>MLPLSSLVTEELGFDARDDGIRLALRNKHPADYYAPHQADRTVLFLHGATFPGGATFDVPLENGSWMDFLAQRGYDVYALDIRGYGKSTRPPSFDQPAEANPPAIDTQMALRDVDKAVEYILSRRGLDKLVLVGWSWGATLAGSYTVRAGAKVDRLVLYSPQWLSDTPPPAGAPDNLGAWRDVSLSTVKERWRQSAPEKERRDLIPEAVGKAWLNALEEVDPLPGALRVPNGPVADFYRFWSAGKPMWEPGRVSVPTLVIQGEWDVETPPDMGLSVFALLTSAPQRRYILVGEGTHSLLMEKNRRQLFSAVQSFLAERF</sequence>
<evidence type="ECO:0000313" key="3">
    <source>
        <dbReference type="EMBL" id="OAN43777.1"/>
    </source>
</evidence>
<dbReference type="AlphaFoldDB" id="A0A178M6C2"/>
<comment type="caution">
    <text evidence="3">The sequence shown here is derived from an EMBL/GenBank/DDBJ whole genome shotgun (WGS) entry which is preliminary data.</text>
</comment>
<accession>A0A178M6C2</accession>
<evidence type="ECO:0000313" key="4">
    <source>
        <dbReference type="Proteomes" id="UP000078543"/>
    </source>
</evidence>
<evidence type="ECO:0000256" key="1">
    <source>
        <dbReference type="ARBA" id="ARBA00022801"/>
    </source>
</evidence>
<dbReference type="Pfam" id="PF00561">
    <property type="entry name" value="Abhydrolase_1"/>
    <property type="match status" value="1"/>
</dbReference>
<dbReference type="PANTHER" id="PTHR43798:SF31">
    <property type="entry name" value="AB HYDROLASE SUPERFAMILY PROTEIN YCLE"/>
    <property type="match status" value="1"/>
</dbReference>
<feature type="domain" description="AB hydrolase-1" evidence="2">
    <location>
        <begin position="42"/>
        <end position="302"/>
    </location>
</feature>
<dbReference type="GO" id="GO:0016787">
    <property type="term" value="F:hydrolase activity"/>
    <property type="evidence" value="ECO:0007669"/>
    <property type="project" value="UniProtKB-KW"/>
</dbReference>
<proteinExistence type="predicted"/>
<keyword evidence="1" id="KW-0378">Hydrolase</keyword>
<reference evidence="3 4" key="1">
    <citation type="submission" date="2016-04" db="EMBL/GenBank/DDBJ databases">
        <title>Draft genome sequence of freshwater magnetotactic bacteria Magnetospirillum marisnigri SP-1 and Magnetospirillum moscoviense BB-1.</title>
        <authorList>
            <person name="Koziaeva V."/>
            <person name="Dziuba M.V."/>
            <person name="Ivanov T.M."/>
            <person name="Kuznetsov B."/>
            <person name="Grouzdev D.S."/>
        </authorList>
    </citation>
    <scope>NUCLEOTIDE SEQUENCE [LARGE SCALE GENOMIC DNA]</scope>
    <source>
        <strain evidence="3 4">BB-1</strain>
    </source>
</reference>
<name>A0A178M6C2_9PROT</name>
<dbReference type="Gene3D" id="3.40.50.1820">
    <property type="entry name" value="alpha/beta hydrolase"/>
    <property type="match status" value="1"/>
</dbReference>
<dbReference type="InterPro" id="IPR000073">
    <property type="entry name" value="AB_hydrolase_1"/>
</dbReference>
<dbReference type="Proteomes" id="UP000078543">
    <property type="component" value="Unassembled WGS sequence"/>
</dbReference>
<dbReference type="GO" id="GO:0016020">
    <property type="term" value="C:membrane"/>
    <property type="evidence" value="ECO:0007669"/>
    <property type="project" value="TreeGrafter"/>
</dbReference>
<evidence type="ECO:0000259" key="2">
    <source>
        <dbReference type="Pfam" id="PF00561"/>
    </source>
</evidence>
<dbReference type="EMBL" id="LWQU01000207">
    <property type="protein sequence ID" value="OAN43777.1"/>
    <property type="molecule type" value="Genomic_DNA"/>
</dbReference>
<protein>
    <recommendedName>
        <fullName evidence="2">AB hydrolase-1 domain-containing protein</fullName>
    </recommendedName>
</protein>
<keyword evidence="4" id="KW-1185">Reference proteome</keyword>
<dbReference type="PANTHER" id="PTHR43798">
    <property type="entry name" value="MONOACYLGLYCEROL LIPASE"/>
    <property type="match status" value="1"/>
</dbReference>
<dbReference type="InterPro" id="IPR050266">
    <property type="entry name" value="AB_hydrolase_sf"/>
</dbReference>
<gene>
    <name evidence="3" type="ORF">A6A05_05100</name>
</gene>
<dbReference type="STRING" id="1437059.A6A05_05100"/>
<organism evidence="3 4">
    <name type="scientific">Magnetospirillum moscoviense</name>
    <dbReference type="NCBI Taxonomy" id="1437059"/>
    <lineage>
        <taxon>Bacteria</taxon>
        <taxon>Pseudomonadati</taxon>
        <taxon>Pseudomonadota</taxon>
        <taxon>Alphaproteobacteria</taxon>
        <taxon>Rhodospirillales</taxon>
        <taxon>Rhodospirillaceae</taxon>
        <taxon>Magnetospirillum</taxon>
    </lineage>
</organism>
<dbReference type="InterPro" id="IPR029058">
    <property type="entry name" value="AB_hydrolase_fold"/>
</dbReference>
<dbReference type="SUPFAM" id="SSF53474">
    <property type="entry name" value="alpha/beta-Hydrolases"/>
    <property type="match status" value="1"/>
</dbReference>